<dbReference type="EMBL" id="CP006997">
    <property type="protein sequence ID" value="AHD24062.1"/>
    <property type="molecule type" value="Genomic_DNA"/>
</dbReference>
<dbReference type="PATRIC" id="fig|1435356.3.peg.5096"/>
<gene>
    <name evidence="2" type="ORF">Y013_25275</name>
</gene>
<evidence type="ECO:0000259" key="1">
    <source>
        <dbReference type="Pfam" id="PF02811"/>
    </source>
</evidence>
<dbReference type="Proteomes" id="UP000018781">
    <property type="component" value="Plasmid unnamed"/>
</dbReference>
<protein>
    <recommendedName>
        <fullName evidence="1">PHP domain-containing protein</fullName>
    </recommendedName>
</protein>
<evidence type="ECO:0000313" key="2">
    <source>
        <dbReference type="EMBL" id="AHD24062.1"/>
    </source>
</evidence>
<dbReference type="Pfam" id="PF02811">
    <property type="entry name" value="PHP"/>
    <property type="match status" value="1"/>
</dbReference>
<dbReference type="eggNOG" id="COG1387">
    <property type="taxonomic scope" value="Bacteria"/>
</dbReference>
<geneLocation type="plasmid" evidence="3">
    <name>1</name>
</geneLocation>
<dbReference type="GO" id="GO:0003824">
    <property type="term" value="F:catalytic activity"/>
    <property type="evidence" value="ECO:0007669"/>
    <property type="project" value="InterPro"/>
</dbReference>
<proteinExistence type="predicted"/>
<feature type="domain" description="PHP" evidence="1">
    <location>
        <begin position="6"/>
        <end position="224"/>
    </location>
</feature>
<dbReference type="AlphaFoldDB" id="V9XRN4"/>
<keyword evidence="2" id="KW-0614">Plasmid</keyword>
<reference evidence="2 3" key="1">
    <citation type="journal article" date="2014" name="Genome Announc.">
        <title>Complete Genome of Rhodococcus pyridinivorans SB3094, a Methyl-Ethyl-Ketone-Degrading Bacterium Used for Bioaugmentation.</title>
        <authorList>
            <person name="Dueholm M.S."/>
            <person name="Albertsen M."/>
            <person name="D'Imperio S."/>
            <person name="Tale V.P."/>
            <person name="Lewis D."/>
            <person name="Nielsen P.H."/>
            <person name="Nielsen J.L."/>
        </authorList>
    </citation>
    <scope>NUCLEOTIDE SEQUENCE [LARGE SCALE GENOMIC DNA]</scope>
    <source>
        <strain evidence="3">SB3094</strain>
        <plasmid evidence="3">1</plasmid>
    </source>
</reference>
<accession>V9XRN4</accession>
<dbReference type="GeneID" id="29939821"/>
<dbReference type="RefSeq" id="WP_024100267.1">
    <property type="nucleotide sequence ID" value="NC_023144.1"/>
</dbReference>
<dbReference type="Gene3D" id="3.20.20.140">
    <property type="entry name" value="Metal-dependent hydrolases"/>
    <property type="match status" value="1"/>
</dbReference>
<evidence type="ECO:0000313" key="3">
    <source>
        <dbReference type="Proteomes" id="UP000018781"/>
    </source>
</evidence>
<dbReference type="InterPro" id="IPR004013">
    <property type="entry name" value="PHP_dom"/>
</dbReference>
<dbReference type="HOGENOM" id="CLU_054611_3_0_11"/>
<organism evidence="2 3">
    <name type="scientific">Rhodococcus pyridinivorans SB3094</name>
    <dbReference type="NCBI Taxonomy" id="1435356"/>
    <lineage>
        <taxon>Bacteria</taxon>
        <taxon>Bacillati</taxon>
        <taxon>Actinomycetota</taxon>
        <taxon>Actinomycetes</taxon>
        <taxon>Mycobacteriales</taxon>
        <taxon>Nocardiaceae</taxon>
        <taxon>Rhodococcus</taxon>
    </lineage>
</organism>
<dbReference type="InterPro" id="IPR016195">
    <property type="entry name" value="Pol/histidinol_Pase-like"/>
</dbReference>
<dbReference type="KEGG" id="rpy:Y013_25275"/>
<sequence length="283" mass="32367">MPLPADSHVHSEWSWDTGGPNSFAAGRMETMCERAVAIGLPAVVFTEHFDFDDAWRTTPEDLMSHQQDMLDPDGYLRPPPLDVAGYRESIDRCRHRFPDLTILAGVEFGQPHLFGRRASMLVDVSTFDRVNGSLHTLEVGDDRYEPNTLFRMWPADDVIWAYLEEIPRMVAGSDEFEVFCHIDYAVRAWPSVTEGPFDPRRFEEGFRAAMRSLADSGRVLEMNTRRLWPWIPQWWTEEGGRAVTFGSDAHVPEAVADNFPEAVAMVEFFGFRAGRCAEDFWTR</sequence>
<dbReference type="SUPFAM" id="SSF89550">
    <property type="entry name" value="PHP domain-like"/>
    <property type="match status" value="1"/>
</dbReference>
<name>V9XRN4_9NOCA</name>